<gene>
    <name evidence="2" type="ORF">ABT39_MTgene1621</name>
</gene>
<dbReference type="AlphaFoldDB" id="A0A101LW85"/>
<feature type="compositionally biased region" description="Basic and acidic residues" evidence="1">
    <location>
        <begin position="95"/>
        <end position="106"/>
    </location>
</feature>
<sequence length="112" mass="12435">MYTWVGHKSPHCKDVCMYGKDLSAHPGSLRPVPIYIYRGDNEMDRIPKGSLTMGPAESTSLPPGEQLLSTKRPVHSVRMRKDYGGPGPLVLQAEGRPREEGVDARKHIPLCK</sequence>
<name>A0A101LW85_PICGL</name>
<accession>A0A101LW85</accession>
<reference evidence="2" key="1">
    <citation type="journal article" date="2015" name="Genome Biol. Evol.">
        <title>Organellar Genomes of White Spruce (Picea glauca): Assembly and Annotation.</title>
        <authorList>
            <person name="Jackman S.D."/>
            <person name="Warren R.L."/>
            <person name="Gibb E.A."/>
            <person name="Vandervalk B.P."/>
            <person name="Mohamadi H."/>
            <person name="Chu J."/>
            <person name="Raymond A."/>
            <person name="Pleasance S."/>
            <person name="Coope R."/>
            <person name="Wildung M.R."/>
            <person name="Ritland C.E."/>
            <person name="Bousquet J."/>
            <person name="Jones S.J."/>
            <person name="Bohlmann J."/>
            <person name="Birol I."/>
        </authorList>
    </citation>
    <scope>NUCLEOTIDE SEQUENCE [LARGE SCALE GENOMIC DNA]</scope>
    <source>
        <tissue evidence="2">Flushing bud</tissue>
    </source>
</reference>
<protein>
    <submittedName>
        <fullName evidence="2">Uncharacterized protein</fullName>
    </submittedName>
</protein>
<proteinExistence type="predicted"/>
<evidence type="ECO:0000256" key="1">
    <source>
        <dbReference type="SAM" id="MobiDB-lite"/>
    </source>
</evidence>
<keyword evidence="2" id="KW-0496">Mitochondrion</keyword>
<comment type="caution">
    <text evidence="2">The sequence shown here is derived from an EMBL/GenBank/DDBJ whole genome shotgun (WGS) entry which is preliminary data.</text>
</comment>
<feature type="region of interest" description="Disordered" evidence="1">
    <location>
        <begin position="46"/>
        <end position="112"/>
    </location>
</feature>
<evidence type="ECO:0000313" key="2">
    <source>
        <dbReference type="EMBL" id="KUM46519.1"/>
    </source>
</evidence>
<organism evidence="2">
    <name type="scientific">Picea glauca</name>
    <name type="common">White spruce</name>
    <name type="synonym">Pinus glauca</name>
    <dbReference type="NCBI Taxonomy" id="3330"/>
    <lineage>
        <taxon>Eukaryota</taxon>
        <taxon>Viridiplantae</taxon>
        <taxon>Streptophyta</taxon>
        <taxon>Embryophyta</taxon>
        <taxon>Tracheophyta</taxon>
        <taxon>Spermatophyta</taxon>
        <taxon>Pinopsida</taxon>
        <taxon>Pinidae</taxon>
        <taxon>Conifers I</taxon>
        <taxon>Pinales</taxon>
        <taxon>Pinaceae</taxon>
        <taxon>Picea</taxon>
    </lineage>
</organism>
<dbReference type="EMBL" id="LKAM01000011">
    <property type="protein sequence ID" value="KUM46519.1"/>
    <property type="molecule type" value="Genomic_DNA"/>
</dbReference>
<geneLocation type="mitochondrion" evidence="2"/>